<dbReference type="EMBL" id="KN831947">
    <property type="protein sequence ID" value="KIO12792.1"/>
    <property type="molecule type" value="Genomic_DNA"/>
</dbReference>
<reference evidence="2" key="2">
    <citation type="submission" date="2015-01" db="EMBL/GenBank/DDBJ databases">
        <title>Evolutionary Origins and Diversification of the Mycorrhizal Mutualists.</title>
        <authorList>
            <consortium name="DOE Joint Genome Institute"/>
            <consortium name="Mycorrhizal Genomics Consortium"/>
            <person name="Kohler A."/>
            <person name="Kuo A."/>
            <person name="Nagy L.G."/>
            <person name="Floudas D."/>
            <person name="Copeland A."/>
            <person name="Barry K.W."/>
            <person name="Cichocki N."/>
            <person name="Veneault-Fourrey C."/>
            <person name="LaButti K."/>
            <person name="Lindquist E.A."/>
            <person name="Lipzen A."/>
            <person name="Lundell T."/>
            <person name="Morin E."/>
            <person name="Murat C."/>
            <person name="Riley R."/>
            <person name="Ohm R."/>
            <person name="Sun H."/>
            <person name="Tunlid A."/>
            <person name="Henrissat B."/>
            <person name="Grigoriev I.V."/>
            <person name="Hibbett D.S."/>
            <person name="Martin F."/>
        </authorList>
    </citation>
    <scope>NUCLEOTIDE SEQUENCE [LARGE SCALE GENOMIC DNA]</scope>
    <source>
        <strain evidence="2">Marx 270</strain>
    </source>
</reference>
<reference evidence="1 2" key="1">
    <citation type="submission" date="2014-04" db="EMBL/GenBank/DDBJ databases">
        <authorList>
            <consortium name="DOE Joint Genome Institute"/>
            <person name="Kuo A."/>
            <person name="Kohler A."/>
            <person name="Costa M.D."/>
            <person name="Nagy L.G."/>
            <person name="Floudas D."/>
            <person name="Copeland A."/>
            <person name="Barry K.W."/>
            <person name="Cichocki N."/>
            <person name="Veneault-Fourrey C."/>
            <person name="LaButti K."/>
            <person name="Lindquist E.A."/>
            <person name="Lipzen A."/>
            <person name="Lundell T."/>
            <person name="Morin E."/>
            <person name="Murat C."/>
            <person name="Sun H."/>
            <person name="Tunlid A."/>
            <person name="Henrissat B."/>
            <person name="Grigoriev I.V."/>
            <person name="Hibbett D.S."/>
            <person name="Martin F."/>
            <person name="Nordberg H.P."/>
            <person name="Cantor M.N."/>
            <person name="Hua S.X."/>
        </authorList>
    </citation>
    <scope>NUCLEOTIDE SEQUENCE [LARGE SCALE GENOMIC DNA]</scope>
    <source>
        <strain evidence="1 2">Marx 270</strain>
    </source>
</reference>
<dbReference type="InParanoid" id="A0A0C3KTF9"/>
<accession>A0A0C3KTF9</accession>
<dbReference type="STRING" id="870435.A0A0C3KTF9"/>
<keyword evidence="2" id="KW-1185">Reference proteome</keyword>
<dbReference type="AlphaFoldDB" id="A0A0C3KTF9"/>
<proteinExistence type="predicted"/>
<evidence type="ECO:0000313" key="1">
    <source>
        <dbReference type="EMBL" id="KIO12792.1"/>
    </source>
</evidence>
<evidence type="ECO:0000313" key="2">
    <source>
        <dbReference type="Proteomes" id="UP000054217"/>
    </source>
</evidence>
<dbReference type="OrthoDB" id="10008801at2759"/>
<dbReference type="HOGENOM" id="CLU_146846_0_0_1"/>
<organism evidence="1 2">
    <name type="scientific">Pisolithus tinctorius Marx 270</name>
    <dbReference type="NCBI Taxonomy" id="870435"/>
    <lineage>
        <taxon>Eukaryota</taxon>
        <taxon>Fungi</taxon>
        <taxon>Dikarya</taxon>
        <taxon>Basidiomycota</taxon>
        <taxon>Agaricomycotina</taxon>
        <taxon>Agaricomycetes</taxon>
        <taxon>Agaricomycetidae</taxon>
        <taxon>Boletales</taxon>
        <taxon>Sclerodermatineae</taxon>
        <taxon>Pisolithaceae</taxon>
        <taxon>Pisolithus</taxon>
    </lineage>
</organism>
<name>A0A0C3KTF9_PISTI</name>
<protein>
    <submittedName>
        <fullName evidence="1">Uncharacterized protein</fullName>
    </submittedName>
</protein>
<dbReference type="Proteomes" id="UP000054217">
    <property type="component" value="Unassembled WGS sequence"/>
</dbReference>
<sequence>MNFLRCGCRRALSRPLPLTRGLSFTSCVRQNDQHDLFHSFAHTPIFRKIADKPEALIALRDLAALLKDKGIDPTAGPPSVTQMLRLAASSDFRSAAQRVVTELQNAGVDLKSQVRM</sequence>
<gene>
    <name evidence="1" type="ORF">M404DRAFT_695438</name>
</gene>